<evidence type="ECO:0000313" key="2">
    <source>
        <dbReference type="Proteomes" id="UP001194714"/>
    </source>
</evidence>
<dbReference type="Proteomes" id="UP001194714">
    <property type="component" value="Unassembled WGS sequence"/>
</dbReference>
<comment type="caution">
    <text evidence="1">The sequence shown here is derived from an EMBL/GenBank/DDBJ whole genome shotgun (WGS) entry which is preliminary data.</text>
</comment>
<sequence>MNIIGMLWEKESTRSWGAFPRKAVDSALDFKPSDDPIAAGAIGEEDGLKDNVLDPVS</sequence>
<organism evidence="1 2">
    <name type="scientific">Candidatus Neptunichlamydia vexilliferae</name>
    <dbReference type="NCBI Taxonomy" id="1651774"/>
    <lineage>
        <taxon>Bacteria</taxon>
        <taxon>Pseudomonadati</taxon>
        <taxon>Chlamydiota</taxon>
        <taxon>Chlamydiia</taxon>
        <taxon>Parachlamydiales</taxon>
        <taxon>Simkaniaceae</taxon>
        <taxon>Candidatus Neptunichlamydia</taxon>
    </lineage>
</organism>
<evidence type="ECO:0000313" key="1">
    <source>
        <dbReference type="EMBL" id="MBF5060166.1"/>
    </source>
</evidence>
<keyword evidence="2" id="KW-1185">Reference proteome</keyword>
<reference evidence="1 2" key="1">
    <citation type="submission" date="2020-01" db="EMBL/GenBank/DDBJ databases">
        <title>Draft genome sequence of Cand. Neptunochlamydia vexilliferae K9.</title>
        <authorList>
            <person name="Schulz F."/>
            <person name="Koestlbacher S."/>
            <person name="Wascher F."/>
            <person name="Pizzetti I."/>
            <person name="Horn M."/>
        </authorList>
    </citation>
    <scope>NUCLEOTIDE SEQUENCE [LARGE SCALE GENOMIC DNA]</scope>
    <source>
        <strain evidence="1 2">K9</strain>
    </source>
</reference>
<dbReference type="EMBL" id="JAAEJV010000084">
    <property type="protein sequence ID" value="MBF5060166.1"/>
    <property type="molecule type" value="Genomic_DNA"/>
</dbReference>
<gene>
    <name evidence="1" type="ORF">NEPTK9_001696</name>
</gene>
<name>A0ABS0B1B1_9BACT</name>
<protein>
    <submittedName>
        <fullName evidence="1">Uncharacterized protein</fullName>
    </submittedName>
</protein>
<accession>A0ABS0B1B1</accession>
<proteinExistence type="predicted"/>